<evidence type="ECO:0000313" key="10">
    <source>
        <dbReference type="Proteomes" id="UP000244527"/>
    </source>
</evidence>
<dbReference type="InterPro" id="IPR018258">
    <property type="entry name" value="Ribosomal_bL21_CS"/>
</dbReference>
<comment type="function">
    <text evidence="6 7">This protein binds to 23S rRNA in the presence of protein L20.</text>
</comment>
<dbReference type="SUPFAM" id="SSF141091">
    <property type="entry name" value="L21p-like"/>
    <property type="match status" value="1"/>
</dbReference>
<feature type="compositionally biased region" description="Low complexity" evidence="8">
    <location>
        <begin position="115"/>
        <end position="125"/>
    </location>
</feature>
<dbReference type="KEGG" id="ffa:FFWV33_01960"/>
<dbReference type="PROSITE" id="PS01169">
    <property type="entry name" value="RIBOSOMAL_L21"/>
    <property type="match status" value="1"/>
</dbReference>
<name>A0A2S1L9H7_9FLAO</name>
<accession>A0A2S1L9H7</accession>
<comment type="similarity">
    <text evidence="1 6 7">Belongs to the bacterial ribosomal protein bL21 family.</text>
</comment>
<dbReference type="GO" id="GO:0005737">
    <property type="term" value="C:cytoplasm"/>
    <property type="evidence" value="ECO:0007669"/>
    <property type="project" value="UniProtKB-ARBA"/>
</dbReference>
<evidence type="ECO:0000313" key="9">
    <source>
        <dbReference type="EMBL" id="AWG20377.1"/>
    </source>
</evidence>
<dbReference type="RefSeq" id="WP_108739341.1">
    <property type="nucleotide sequence ID" value="NZ_CP020918.1"/>
</dbReference>
<evidence type="ECO:0000256" key="3">
    <source>
        <dbReference type="ARBA" id="ARBA00022884"/>
    </source>
</evidence>
<gene>
    <name evidence="6" type="primary">rplU</name>
    <name evidence="9" type="ORF">FFWV33_01960</name>
</gene>
<dbReference type="PANTHER" id="PTHR21349:SF0">
    <property type="entry name" value="LARGE RIBOSOMAL SUBUNIT PROTEIN BL21M"/>
    <property type="match status" value="1"/>
</dbReference>
<keyword evidence="3 6" id="KW-0694">RNA-binding</keyword>
<dbReference type="Pfam" id="PF00829">
    <property type="entry name" value="Ribosomal_L21p"/>
    <property type="match status" value="1"/>
</dbReference>
<dbReference type="GO" id="GO:1990904">
    <property type="term" value="C:ribonucleoprotein complex"/>
    <property type="evidence" value="ECO:0007669"/>
    <property type="project" value="UniProtKB-KW"/>
</dbReference>
<evidence type="ECO:0000256" key="5">
    <source>
        <dbReference type="ARBA" id="ARBA00023274"/>
    </source>
</evidence>
<keyword evidence="5 6" id="KW-0687">Ribonucleoprotein</keyword>
<comment type="subunit">
    <text evidence="6">Part of the 50S ribosomal subunit. Contacts protein L20.</text>
</comment>
<evidence type="ECO:0000256" key="6">
    <source>
        <dbReference type="HAMAP-Rule" id="MF_01363"/>
    </source>
</evidence>
<dbReference type="PANTHER" id="PTHR21349">
    <property type="entry name" value="50S RIBOSOMAL PROTEIN L21"/>
    <property type="match status" value="1"/>
</dbReference>
<dbReference type="EMBL" id="CP020918">
    <property type="protein sequence ID" value="AWG20377.1"/>
    <property type="molecule type" value="Genomic_DNA"/>
</dbReference>
<protein>
    <recommendedName>
        <fullName evidence="6">Large ribosomal subunit protein bL21</fullName>
    </recommendedName>
</protein>
<organism evidence="9 10">
    <name type="scientific">Flavobacterium faecale</name>
    <dbReference type="NCBI Taxonomy" id="1355330"/>
    <lineage>
        <taxon>Bacteria</taxon>
        <taxon>Pseudomonadati</taxon>
        <taxon>Bacteroidota</taxon>
        <taxon>Flavobacteriia</taxon>
        <taxon>Flavobacteriales</taxon>
        <taxon>Flavobacteriaceae</taxon>
        <taxon>Flavobacterium</taxon>
    </lineage>
</organism>
<feature type="region of interest" description="Disordered" evidence="8">
    <location>
        <begin position="105"/>
        <end position="140"/>
    </location>
</feature>
<evidence type="ECO:0000256" key="4">
    <source>
        <dbReference type="ARBA" id="ARBA00022980"/>
    </source>
</evidence>
<dbReference type="HAMAP" id="MF_01363">
    <property type="entry name" value="Ribosomal_bL21"/>
    <property type="match status" value="1"/>
</dbReference>
<dbReference type="OrthoDB" id="9813334at2"/>
<dbReference type="InterPro" id="IPR001787">
    <property type="entry name" value="Ribosomal_bL21"/>
</dbReference>
<dbReference type="GO" id="GO:0019843">
    <property type="term" value="F:rRNA binding"/>
    <property type="evidence" value="ECO:0007669"/>
    <property type="project" value="UniProtKB-UniRule"/>
</dbReference>
<dbReference type="GO" id="GO:0003735">
    <property type="term" value="F:structural constituent of ribosome"/>
    <property type="evidence" value="ECO:0007669"/>
    <property type="project" value="InterPro"/>
</dbReference>
<dbReference type="Proteomes" id="UP000244527">
    <property type="component" value="Chromosome"/>
</dbReference>
<sequence>MYAIVEIAGQQFKVSKDLKVYVNRLASEEGSKISFDKVLLLDDNGNVTLGAPAIEGASVEAKVLQHLKGDKVIIFKKKRRKGYKKRNGHRQYLTQIVIEGITATGAKKATKKAAAEASTEEAPAPKVKKAPKAKKEDTQE</sequence>
<reference evidence="9 10" key="1">
    <citation type="submission" date="2017-04" db="EMBL/GenBank/DDBJ databases">
        <title>Compelte genome sequence of WV33.</title>
        <authorList>
            <person name="Lee P.C."/>
        </authorList>
    </citation>
    <scope>NUCLEOTIDE SEQUENCE [LARGE SCALE GENOMIC DNA]</scope>
    <source>
        <strain evidence="9 10">WV33</strain>
    </source>
</reference>
<evidence type="ECO:0000256" key="2">
    <source>
        <dbReference type="ARBA" id="ARBA00022730"/>
    </source>
</evidence>
<proteinExistence type="inferred from homology"/>
<keyword evidence="2 6" id="KW-0699">rRNA-binding</keyword>
<dbReference type="InterPro" id="IPR036164">
    <property type="entry name" value="bL21-like_sf"/>
</dbReference>
<keyword evidence="10" id="KW-1185">Reference proteome</keyword>
<keyword evidence="4 6" id="KW-0689">Ribosomal protein</keyword>
<dbReference type="InterPro" id="IPR028909">
    <property type="entry name" value="bL21-like"/>
</dbReference>
<dbReference type="GO" id="GO:0006412">
    <property type="term" value="P:translation"/>
    <property type="evidence" value="ECO:0007669"/>
    <property type="project" value="UniProtKB-UniRule"/>
</dbReference>
<dbReference type="NCBIfam" id="TIGR00061">
    <property type="entry name" value="L21"/>
    <property type="match status" value="1"/>
</dbReference>
<evidence type="ECO:0000256" key="7">
    <source>
        <dbReference type="RuleBase" id="RU000562"/>
    </source>
</evidence>
<evidence type="ECO:0000256" key="8">
    <source>
        <dbReference type="SAM" id="MobiDB-lite"/>
    </source>
</evidence>
<dbReference type="GO" id="GO:0005840">
    <property type="term" value="C:ribosome"/>
    <property type="evidence" value="ECO:0007669"/>
    <property type="project" value="UniProtKB-KW"/>
</dbReference>
<dbReference type="AlphaFoldDB" id="A0A2S1L9H7"/>
<evidence type="ECO:0000256" key="1">
    <source>
        <dbReference type="ARBA" id="ARBA00008563"/>
    </source>
</evidence>